<gene>
    <name evidence="6" type="ORF">JFT45_11570</name>
</gene>
<organism evidence="6 7">
    <name type="scientific">Pseudomonas psychrophila</name>
    <dbReference type="NCBI Taxonomy" id="122355"/>
    <lineage>
        <taxon>Bacteria</taxon>
        <taxon>Pseudomonadati</taxon>
        <taxon>Pseudomonadota</taxon>
        <taxon>Gammaproteobacteria</taxon>
        <taxon>Pseudomonadales</taxon>
        <taxon>Pseudomonadaceae</taxon>
        <taxon>Pseudomonas</taxon>
    </lineage>
</organism>
<dbReference type="PANTHER" id="PTHR33420">
    <property type="entry name" value="FIMBRIAL SUBUNIT ELFA-RELATED"/>
    <property type="match status" value="1"/>
</dbReference>
<proteinExistence type="inferred from homology"/>
<keyword evidence="4" id="KW-0281">Fimbrium</keyword>
<dbReference type="SUPFAM" id="SSF49401">
    <property type="entry name" value="Bacterial adhesins"/>
    <property type="match status" value="1"/>
</dbReference>
<evidence type="ECO:0000256" key="3">
    <source>
        <dbReference type="ARBA" id="ARBA00022729"/>
    </source>
</evidence>
<dbReference type="Gene3D" id="2.60.40.1090">
    <property type="entry name" value="Fimbrial-type adhesion domain"/>
    <property type="match status" value="1"/>
</dbReference>
<dbReference type="EMBL" id="JAEKCZ010000009">
    <property type="protein sequence ID" value="MBJ2257153.1"/>
    <property type="molecule type" value="Genomic_DNA"/>
</dbReference>
<evidence type="ECO:0000313" key="7">
    <source>
        <dbReference type="Proteomes" id="UP000658390"/>
    </source>
</evidence>
<dbReference type="InterPro" id="IPR050263">
    <property type="entry name" value="Bact_Fimbrial_Adh_Pro"/>
</dbReference>
<evidence type="ECO:0000313" key="6">
    <source>
        <dbReference type="EMBL" id="MBJ2257153.1"/>
    </source>
</evidence>
<accession>A0A8I1FR31</accession>
<protein>
    <submittedName>
        <fullName evidence="6">Type 1 fimbrial protein</fullName>
    </submittedName>
</protein>
<comment type="subcellular location">
    <subcellularLocation>
        <location evidence="1">Fimbrium</location>
    </subcellularLocation>
</comment>
<name>A0A8I1FR31_9PSED</name>
<keyword evidence="3" id="KW-0732">Signal</keyword>
<dbReference type="Proteomes" id="UP000658390">
    <property type="component" value="Unassembled WGS sequence"/>
</dbReference>
<dbReference type="GO" id="GO:0043709">
    <property type="term" value="P:cell adhesion involved in single-species biofilm formation"/>
    <property type="evidence" value="ECO:0007669"/>
    <property type="project" value="TreeGrafter"/>
</dbReference>
<dbReference type="GO" id="GO:0009289">
    <property type="term" value="C:pilus"/>
    <property type="evidence" value="ECO:0007669"/>
    <property type="project" value="UniProtKB-SubCell"/>
</dbReference>
<dbReference type="RefSeq" id="WP_198821945.1">
    <property type="nucleotide sequence ID" value="NZ_JAEKCZ010000009.1"/>
</dbReference>
<comment type="similarity">
    <text evidence="2">Belongs to the fimbrial protein family.</text>
</comment>
<sequence>MPADLENDRTIYEASKLVRVHNNMTCRGITPLGLVPNPALGPAPVSGYTFPIKDSGIAVQVYSGSATPNNTINVFGEKTYKQGNVWGTYGGQFIFRFIKIGKVKHGTIITPTKIGTIKYGTLVTHNLTLTSNLIISAASCKTPDVSVKMGDYVASEVTGSRGQTNPVYFDIALNECQEGISRVTYSLQANTPVIDRESGLVSLDGTSSVKGVGLRIMDGNGVPLALDKAHVFDAYEERGGNFKIPLSAAYIRLGDQDLSFGTANTSMTFTMSYL</sequence>
<dbReference type="InterPro" id="IPR000259">
    <property type="entry name" value="Adhesion_dom_fimbrial"/>
</dbReference>
<dbReference type="Gene3D" id="2.60.40.3310">
    <property type="match status" value="1"/>
</dbReference>
<evidence type="ECO:0000256" key="4">
    <source>
        <dbReference type="ARBA" id="ARBA00023263"/>
    </source>
</evidence>
<feature type="domain" description="Fimbrial-type adhesion" evidence="5">
    <location>
        <begin position="135"/>
        <end position="273"/>
    </location>
</feature>
<evidence type="ECO:0000259" key="5">
    <source>
        <dbReference type="Pfam" id="PF00419"/>
    </source>
</evidence>
<dbReference type="PANTHER" id="PTHR33420:SF3">
    <property type="entry name" value="FIMBRIAL SUBUNIT ELFA"/>
    <property type="match status" value="1"/>
</dbReference>
<dbReference type="InterPro" id="IPR008966">
    <property type="entry name" value="Adhesion_dom_sf"/>
</dbReference>
<dbReference type="Pfam" id="PF00419">
    <property type="entry name" value="Fimbrial"/>
    <property type="match status" value="1"/>
</dbReference>
<reference evidence="6" key="1">
    <citation type="submission" date="2020-12" db="EMBL/GenBank/DDBJ databases">
        <title>Antibiotic resistance and phylogeny of Pseudomonas spp. isolated over three decades from chicken meat in the Norwegian food chain.</title>
        <authorList>
            <person name="Moen B."/>
        </authorList>
    </citation>
    <scope>NUCLEOTIDE SEQUENCE</scope>
    <source>
        <strain evidence="6">MF6762</strain>
    </source>
</reference>
<evidence type="ECO:0000256" key="2">
    <source>
        <dbReference type="ARBA" id="ARBA00006671"/>
    </source>
</evidence>
<dbReference type="AlphaFoldDB" id="A0A8I1FR31"/>
<comment type="caution">
    <text evidence="6">The sequence shown here is derived from an EMBL/GenBank/DDBJ whole genome shotgun (WGS) entry which is preliminary data.</text>
</comment>
<evidence type="ECO:0000256" key="1">
    <source>
        <dbReference type="ARBA" id="ARBA00004561"/>
    </source>
</evidence>
<dbReference type="InterPro" id="IPR036937">
    <property type="entry name" value="Adhesion_dom_fimbrial_sf"/>
</dbReference>